<dbReference type="InterPro" id="IPR008813">
    <property type="entry name" value="Plasmid_replication_RepL"/>
</dbReference>
<dbReference type="GO" id="GO:0006260">
    <property type="term" value="P:DNA replication"/>
    <property type="evidence" value="ECO:0007669"/>
    <property type="project" value="InterPro"/>
</dbReference>
<sequence>MFFFTKFAQTIIDNKISTTDLVILLKVLEYVSYGNVINLTQQTIADDLDIARQQVNRTFKKLEDSGIFFKEKKSLFVNPNYLCMGDLNKATDTKAYQIALSHAYNELKDVIPEKADLDKKAHESMSFMKK</sequence>
<reference evidence="2 3" key="1">
    <citation type="submission" date="2016-08" db="EMBL/GenBank/DDBJ databases">
        <authorList>
            <person name="Seilhamer J.J."/>
        </authorList>
    </citation>
    <scope>NUCLEOTIDE SEQUENCE [LARGE SCALE GENOMIC DNA]</scope>
    <source>
        <strain evidence="2 3">VC14762</strain>
    </source>
</reference>
<accession>A0A1V2VV42</accession>
<feature type="domain" description="Plasmid replication protein RepL" evidence="1">
    <location>
        <begin position="15"/>
        <end position="90"/>
    </location>
</feature>
<evidence type="ECO:0000313" key="2">
    <source>
        <dbReference type="EMBL" id="ONU76313.1"/>
    </source>
</evidence>
<dbReference type="SUPFAM" id="SSF46785">
    <property type="entry name" value="Winged helix' DNA-binding domain"/>
    <property type="match status" value="1"/>
</dbReference>
<name>A0A1V2VV42_9BURK</name>
<gene>
    <name evidence="2" type="ORF">A8E72_33930</name>
</gene>
<comment type="caution">
    <text evidence="2">The sequence shown here is derived from an EMBL/GenBank/DDBJ whole genome shotgun (WGS) entry which is preliminary data.</text>
</comment>
<dbReference type="Gene3D" id="1.10.10.10">
    <property type="entry name" value="Winged helix-like DNA-binding domain superfamily/Winged helix DNA-binding domain"/>
    <property type="match status" value="1"/>
</dbReference>
<dbReference type="Pfam" id="PF05732">
    <property type="entry name" value="RepL"/>
    <property type="match status" value="1"/>
</dbReference>
<dbReference type="EMBL" id="MUTJ01000100">
    <property type="protein sequence ID" value="ONU76313.1"/>
    <property type="molecule type" value="Genomic_DNA"/>
</dbReference>
<dbReference type="AlphaFoldDB" id="A0A1V2VV42"/>
<evidence type="ECO:0000259" key="1">
    <source>
        <dbReference type="Pfam" id="PF05732"/>
    </source>
</evidence>
<dbReference type="GO" id="GO:0006276">
    <property type="term" value="P:plasmid maintenance"/>
    <property type="evidence" value="ECO:0007669"/>
    <property type="project" value="InterPro"/>
</dbReference>
<evidence type="ECO:0000313" key="3">
    <source>
        <dbReference type="Proteomes" id="UP000188543"/>
    </source>
</evidence>
<organism evidence="2 3">
    <name type="scientific">Burkholderia cenocepacia</name>
    <dbReference type="NCBI Taxonomy" id="95486"/>
    <lineage>
        <taxon>Bacteria</taxon>
        <taxon>Pseudomonadati</taxon>
        <taxon>Pseudomonadota</taxon>
        <taxon>Betaproteobacteria</taxon>
        <taxon>Burkholderiales</taxon>
        <taxon>Burkholderiaceae</taxon>
        <taxon>Burkholderia</taxon>
        <taxon>Burkholderia cepacia complex</taxon>
    </lineage>
</organism>
<dbReference type="InterPro" id="IPR036390">
    <property type="entry name" value="WH_DNA-bd_sf"/>
</dbReference>
<proteinExistence type="predicted"/>
<dbReference type="InterPro" id="IPR036388">
    <property type="entry name" value="WH-like_DNA-bd_sf"/>
</dbReference>
<protein>
    <recommendedName>
        <fullName evidence="1">Plasmid replication protein RepL domain-containing protein</fullName>
    </recommendedName>
</protein>
<dbReference type="Proteomes" id="UP000188543">
    <property type="component" value="Unassembled WGS sequence"/>
</dbReference>